<reference evidence="1 2" key="1">
    <citation type="submission" date="2015-10" db="EMBL/GenBank/DDBJ databases">
        <title>Genome sequencing of Penicillium freii.</title>
        <authorList>
            <person name="Nguyen H.D."/>
            <person name="Visagie C.M."/>
            <person name="Seifert K.A."/>
        </authorList>
    </citation>
    <scope>NUCLEOTIDE SEQUENCE [LARGE SCALE GENOMIC DNA]</scope>
    <source>
        <strain evidence="1 2">DAOM 242723</strain>
    </source>
</reference>
<proteinExistence type="predicted"/>
<comment type="caution">
    <text evidence="1">The sequence shown here is derived from an EMBL/GenBank/DDBJ whole genome shotgun (WGS) entry which is preliminary data.</text>
</comment>
<organism evidence="1 2">
    <name type="scientific">Penicillium freii</name>
    <dbReference type="NCBI Taxonomy" id="48697"/>
    <lineage>
        <taxon>Eukaryota</taxon>
        <taxon>Fungi</taxon>
        <taxon>Dikarya</taxon>
        <taxon>Ascomycota</taxon>
        <taxon>Pezizomycotina</taxon>
        <taxon>Eurotiomycetes</taxon>
        <taxon>Eurotiomycetidae</taxon>
        <taxon>Eurotiales</taxon>
        <taxon>Aspergillaceae</taxon>
        <taxon>Penicillium</taxon>
    </lineage>
</organism>
<sequence>MISLIYPQVLQARWRRKCHITHYIYRSLDYLSIMLRYSGLFCLVCNSPVQGQVITRNVLSVVLDVELDNPKVKILKECLKAPL</sequence>
<dbReference type="EMBL" id="LLXE01000038">
    <property type="protein sequence ID" value="KUM64866.1"/>
    <property type="molecule type" value="Genomic_DNA"/>
</dbReference>
<dbReference type="Proteomes" id="UP000055045">
    <property type="component" value="Unassembled WGS sequence"/>
</dbReference>
<protein>
    <submittedName>
        <fullName evidence="1">Uncharacterized protein</fullName>
    </submittedName>
</protein>
<evidence type="ECO:0000313" key="2">
    <source>
        <dbReference type="Proteomes" id="UP000055045"/>
    </source>
</evidence>
<evidence type="ECO:0000313" key="1">
    <source>
        <dbReference type="EMBL" id="KUM64866.1"/>
    </source>
</evidence>
<name>A0A117NR50_PENFR</name>
<keyword evidence="2" id="KW-1185">Reference proteome</keyword>
<gene>
    <name evidence="1" type="ORF">ACN42_g2205</name>
</gene>
<dbReference type="AlphaFoldDB" id="A0A117NR50"/>
<accession>A0A117NR50</accession>